<evidence type="ECO:0000256" key="4">
    <source>
        <dbReference type="ARBA" id="ARBA00022597"/>
    </source>
</evidence>
<keyword evidence="3" id="KW-1003">Cell membrane</keyword>
<evidence type="ECO:0000256" key="2">
    <source>
        <dbReference type="ARBA" id="ARBA00022448"/>
    </source>
</evidence>
<evidence type="ECO:0000256" key="10">
    <source>
        <dbReference type="SAM" id="Phobius"/>
    </source>
</evidence>
<feature type="transmembrane region" description="Helical" evidence="10">
    <location>
        <begin position="212"/>
        <end position="232"/>
    </location>
</feature>
<dbReference type="PANTHER" id="PTHR32502">
    <property type="entry name" value="N-ACETYLGALACTOSAMINE PERMEASE II COMPONENT-RELATED"/>
    <property type="match status" value="1"/>
</dbReference>
<keyword evidence="12" id="KW-1185">Reference proteome</keyword>
<comment type="caution">
    <text evidence="11">The sequence shown here is derived from an EMBL/GenBank/DDBJ whole genome shotgun (WGS) entry which is preliminary data.</text>
</comment>
<feature type="transmembrane region" description="Helical" evidence="10">
    <location>
        <begin position="252"/>
        <end position="273"/>
    </location>
</feature>
<keyword evidence="8 10" id="KW-0472">Membrane</keyword>
<keyword evidence="7 10" id="KW-1133">Transmembrane helix</keyword>
<dbReference type="InterPro" id="IPR004704">
    <property type="entry name" value="PTS_IID_man"/>
</dbReference>
<feature type="region of interest" description="Disordered" evidence="9">
    <location>
        <begin position="1"/>
        <end position="20"/>
    </location>
</feature>
<reference evidence="11 12" key="1">
    <citation type="submission" date="2024-11" db="EMBL/GenBank/DDBJ databases">
        <authorList>
            <person name="Heng Y.C."/>
            <person name="Lim A.C.H."/>
            <person name="Lee J.K.Y."/>
            <person name="Kittelmann S."/>
        </authorList>
    </citation>
    <scope>NUCLEOTIDE SEQUENCE [LARGE SCALE GENOMIC DNA]</scope>
    <source>
        <strain evidence="11 12">WILCCON 0185</strain>
    </source>
</reference>
<evidence type="ECO:0000256" key="1">
    <source>
        <dbReference type="ARBA" id="ARBA00004651"/>
    </source>
</evidence>
<dbReference type="InterPro" id="IPR050303">
    <property type="entry name" value="GatZ_KbaZ_carbometab"/>
</dbReference>
<evidence type="ECO:0000313" key="12">
    <source>
        <dbReference type="Proteomes" id="UP001623591"/>
    </source>
</evidence>
<keyword evidence="5" id="KW-0598">Phosphotransferase system</keyword>
<evidence type="ECO:0000256" key="6">
    <source>
        <dbReference type="ARBA" id="ARBA00022692"/>
    </source>
</evidence>
<evidence type="ECO:0000256" key="8">
    <source>
        <dbReference type="ARBA" id="ARBA00023136"/>
    </source>
</evidence>
<feature type="transmembrane region" description="Helical" evidence="10">
    <location>
        <begin position="280"/>
        <end position="299"/>
    </location>
</feature>
<organism evidence="11 12">
    <name type="scientific">Candidatus Clostridium stratigraminis</name>
    <dbReference type="NCBI Taxonomy" id="3381661"/>
    <lineage>
        <taxon>Bacteria</taxon>
        <taxon>Bacillati</taxon>
        <taxon>Bacillota</taxon>
        <taxon>Clostridia</taxon>
        <taxon>Eubacteriales</taxon>
        <taxon>Clostridiaceae</taxon>
        <taxon>Clostridium</taxon>
    </lineage>
</organism>
<evidence type="ECO:0000313" key="11">
    <source>
        <dbReference type="EMBL" id="MFL0246311.1"/>
    </source>
</evidence>
<name>A0ABW8T1X3_9CLOT</name>
<protein>
    <submittedName>
        <fullName evidence="11">PTS system mannose/fructose/sorbose family transporter subunit IID</fullName>
    </submittedName>
</protein>
<evidence type="ECO:0000256" key="5">
    <source>
        <dbReference type="ARBA" id="ARBA00022683"/>
    </source>
</evidence>
<dbReference type="Pfam" id="PF03613">
    <property type="entry name" value="EIID-AGA"/>
    <property type="match status" value="1"/>
</dbReference>
<accession>A0ABW8T1X3</accession>
<comment type="subcellular location">
    <subcellularLocation>
        <location evidence="1">Cell membrane</location>
        <topology evidence="1">Multi-pass membrane protein</topology>
    </subcellularLocation>
</comment>
<evidence type="ECO:0000256" key="3">
    <source>
        <dbReference type="ARBA" id="ARBA00022475"/>
    </source>
</evidence>
<gene>
    <name evidence="11" type="ORF">ACJDUG_04865</name>
</gene>
<evidence type="ECO:0000256" key="7">
    <source>
        <dbReference type="ARBA" id="ARBA00022989"/>
    </source>
</evidence>
<evidence type="ECO:0000256" key="9">
    <source>
        <dbReference type="SAM" id="MobiDB-lite"/>
    </source>
</evidence>
<proteinExistence type="predicted"/>
<keyword evidence="2" id="KW-0813">Transport</keyword>
<feature type="transmembrane region" description="Helical" evidence="10">
    <location>
        <begin position="171"/>
        <end position="191"/>
    </location>
</feature>
<dbReference type="RefSeq" id="WP_406768784.1">
    <property type="nucleotide sequence ID" value="NZ_JBJHZZ010000002.1"/>
</dbReference>
<dbReference type="PANTHER" id="PTHR32502:SF5">
    <property type="entry name" value="N-ACETYLGALACTOSAMINE PERMEASE IID COMPONENT-RELATED"/>
    <property type="match status" value="1"/>
</dbReference>
<dbReference type="PROSITE" id="PS51108">
    <property type="entry name" value="PTS_EIID"/>
    <property type="match status" value="1"/>
</dbReference>
<sequence length="300" mass="33163">MSDEKRIKVQDSEVAESIDRKREAPEEITKGDLTKSWFRWWYANEIPHTYDRMLAPSFLWAITPILRKLYKNKEDLREGYERHSQFFNTQAQWGGGTILGITSSLEEARAKALAEGREEEAVTPEVINSTKIGLMGPLAGIGDAIDSGTVQYIFIAIALPWAQAGSAMGALFPWIAFTLVTFLYGNYFTRLGFKLGRTAASEIIGGKNMRKIISGLSILGLFMMGILAASYVKVSATYAWTISGKAFKLQDILNSILPGLLPLLTVGGVYLYFDKKGLKITRALVGLSVVLAILAVLRIL</sequence>
<feature type="transmembrane region" description="Helical" evidence="10">
    <location>
        <begin position="138"/>
        <end position="159"/>
    </location>
</feature>
<dbReference type="EMBL" id="JBJHZZ010000002">
    <property type="protein sequence ID" value="MFL0246311.1"/>
    <property type="molecule type" value="Genomic_DNA"/>
</dbReference>
<keyword evidence="4" id="KW-0762">Sugar transport</keyword>
<keyword evidence="6 10" id="KW-0812">Transmembrane</keyword>
<dbReference type="Proteomes" id="UP001623591">
    <property type="component" value="Unassembled WGS sequence"/>
</dbReference>